<accession>A0A8K0TNL2</accession>
<evidence type="ECO:0000313" key="1">
    <source>
        <dbReference type="EMBL" id="KAH7363638.1"/>
    </source>
</evidence>
<dbReference type="EMBL" id="JAGPXD010000003">
    <property type="protein sequence ID" value="KAH7363638.1"/>
    <property type="molecule type" value="Genomic_DNA"/>
</dbReference>
<evidence type="ECO:0000313" key="2">
    <source>
        <dbReference type="Proteomes" id="UP000813385"/>
    </source>
</evidence>
<dbReference type="InterPro" id="IPR022198">
    <property type="entry name" value="DUF3723"/>
</dbReference>
<keyword evidence="2" id="KW-1185">Reference proteome</keyword>
<comment type="caution">
    <text evidence="1">The sequence shown here is derived from an EMBL/GenBank/DDBJ whole genome shotgun (WGS) entry which is preliminary data.</text>
</comment>
<sequence length="581" mass="67215">MNDIAQEVVDKLETLLFEDYKEYFRGTVRIKFEHLRFDLDPRSTATISERHSCRQPNEDVKKILLQRFKEQKILRLAPINHIPAIISPQLLVKAIDKSPGLRRDGNLLGDTSIPELILPPDTTVTCLQGIHRVAAAKELLPKASWWWVVDLFEEGLSRRLQSALAEEYSKNVNFSDGEIYLKYAAYLRSSHDELESVFAQKRLLARLHPDKRKALRRMRSSNHLGPFIDQLRTIPGLWHGFRIDQKCLATKSFEEMRHYIHHIDRTWRGYVNGRSELLWTISRQTVDAMELHVPAWSLFDRSALQKRFQTRDLFPEVVDWIERQEIWSNIVKTPTLIPSFHTFFEDMKFLRNPAMVMKRLIPPSAKSIRTGMIQIFQQSAPNRGVCWIQTSESTFVEIPGSTDDQFEFGYRQIWLYAWRHWPDMTPQCPKKEENDDSLPTKMSNPMRWHGIAALAQKLGFHSPQIQQFISSAVHLETARQTLGQALDPRLYDVPESTVLDLASHIERCVATAVPRQILGLQMVETGSGELLKRRSGRPYRIAFEGEKEHLFLPTISSRPQQEGGGVSSLFVRASMFEAFFG</sequence>
<dbReference type="Proteomes" id="UP000813385">
    <property type="component" value="Unassembled WGS sequence"/>
</dbReference>
<protein>
    <submittedName>
        <fullName evidence="1">Uncharacterized protein</fullName>
    </submittedName>
</protein>
<name>A0A8K0TNL2_9PEZI</name>
<gene>
    <name evidence="1" type="ORF">B0T11DRAFT_225818</name>
</gene>
<proteinExistence type="predicted"/>
<feature type="non-terminal residue" evidence="1">
    <location>
        <position position="1"/>
    </location>
</feature>
<organism evidence="1 2">
    <name type="scientific">Plectosphaerella cucumerina</name>
    <dbReference type="NCBI Taxonomy" id="40658"/>
    <lineage>
        <taxon>Eukaryota</taxon>
        <taxon>Fungi</taxon>
        <taxon>Dikarya</taxon>
        <taxon>Ascomycota</taxon>
        <taxon>Pezizomycotina</taxon>
        <taxon>Sordariomycetes</taxon>
        <taxon>Hypocreomycetidae</taxon>
        <taxon>Glomerellales</taxon>
        <taxon>Plectosphaerellaceae</taxon>
        <taxon>Plectosphaerella</taxon>
    </lineage>
</organism>
<dbReference type="AlphaFoldDB" id="A0A8K0TNL2"/>
<dbReference type="OrthoDB" id="4820741at2759"/>
<dbReference type="Pfam" id="PF12520">
    <property type="entry name" value="DUF3723"/>
    <property type="match status" value="1"/>
</dbReference>
<reference evidence="1" key="1">
    <citation type="journal article" date="2021" name="Nat. Commun.">
        <title>Genetic determinants of endophytism in the Arabidopsis root mycobiome.</title>
        <authorList>
            <person name="Mesny F."/>
            <person name="Miyauchi S."/>
            <person name="Thiergart T."/>
            <person name="Pickel B."/>
            <person name="Atanasova L."/>
            <person name="Karlsson M."/>
            <person name="Huettel B."/>
            <person name="Barry K.W."/>
            <person name="Haridas S."/>
            <person name="Chen C."/>
            <person name="Bauer D."/>
            <person name="Andreopoulos W."/>
            <person name="Pangilinan J."/>
            <person name="LaButti K."/>
            <person name="Riley R."/>
            <person name="Lipzen A."/>
            <person name="Clum A."/>
            <person name="Drula E."/>
            <person name="Henrissat B."/>
            <person name="Kohler A."/>
            <person name="Grigoriev I.V."/>
            <person name="Martin F.M."/>
            <person name="Hacquard S."/>
        </authorList>
    </citation>
    <scope>NUCLEOTIDE SEQUENCE</scope>
    <source>
        <strain evidence="1">MPI-CAGE-AT-0016</strain>
    </source>
</reference>